<dbReference type="Proteomes" id="UP000616769">
    <property type="component" value="Unassembled WGS sequence"/>
</dbReference>
<dbReference type="AlphaFoldDB" id="A0A132A6C7"/>
<name>A0A132A6C7_SARSC</name>
<dbReference type="EMBL" id="JXLN01010906">
    <property type="protein sequence ID" value="KPM06494.1"/>
    <property type="molecule type" value="Genomic_DNA"/>
</dbReference>
<accession>A0A132A6C7</accession>
<evidence type="ECO:0000313" key="1">
    <source>
        <dbReference type="EMBL" id="KPM06494.1"/>
    </source>
</evidence>
<dbReference type="VEuPathDB" id="VectorBase:SSCA008772"/>
<evidence type="ECO:0000313" key="2">
    <source>
        <dbReference type="Proteomes" id="UP000616769"/>
    </source>
</evidence>
<comment type="caution">
    <text evidence="1">The sequence shown here is derived from an EMBL/GenBank/DDBJ whole genome shotgun (WGS) entry which is preliminary data.</text>
</comment>
<sequence>MVPRIETTKDALAWVKGMSDAETAAFVASALGGIASAVSDVYDVHPFAAQCLVGRVCERLSVGRAAEIDAEVIDAGRCSRAEVRRVLVDVGRQVQRAPRVLRGERNPDAEIAYAAGTGTPIRKIVAMTGFSRRDILATITYAWDEPRITNYWLR</sequence>
<gene>
    <name evidence="1" type="ORF">QR98_0049710</name>
</gene>
<protein>
    <submittedName>
        <fullName evidence="1">Uncharacterized protein</fullName>
    </submittedName>
</protein>
<proteinExistence type="predicted"/>
<reference evidence="1 2" key="1">
    <citation type="journal article" date="2015" name="Parasit. Vectors">
        <title>Draft genome of the scabies mite.</title>
        <authorList>
            <person name="Rider S.D.Jr."/>
            <person name="Morgan M.S."/>
            <person name="Arlian L.G."/>
        </authorList>
    </citation>
    <scope>NUCLEOTIDE SEQUENCE [LARGE SCALE GENOMIC DNA]</scope>
    <source>
        <strain evidence="1">Arlian Lab</strain>
    </source>
</reference>
<organism evidence="1 2">
    <name type="scientific">Sarcoptes scabiei</name>
    <name type="common">Itch mite</name>
    <name type="synonym">Acarus scabiei</name>
    <dbReference type="NCBI Taxonomy" id="52283"/>
    <lineage>
        <taxon>Eukaryota</taxon>
        <taxon>Metazoa</taxon>
        <taxon>Ecdysozoa</taxon>
        <taxon>Arthropoda</taxon>
        <taxon>Chelicerata</taxon>
        <taxon>Arachnida</taxon>
        <taxon>Acari</taxon>
        <taxon>Acariformes</taxon>
        <taxon>Sarcoptiformes</taxon>
        <taxon>Astigmata</taxon>
        <taxon>Psoroptidia</taxon>
        <taxon>Sarcoptoidea</taxon>
        <taxon>Sarcoptidae</taxon>
        <taxon>Sarcoptinae</taxon>
        <taxon>Sarcoptes</taxon>
    </lineage>
</organism>